<gene>
    <name evidence="2" type="ORF">SDC9_202402</name>
</gene>
<feature type="domain" description="LUD" evidence="1">
    <location>
        <begin position="1"/>
        <end position="151"/>
    </location>
</feature>
<name>A0A645ITH7_9ZZZZ</name>
<dbReference type="AlphaFoldDB" id="A0A645ITH7"/>
<dbReference type="PANTHER" id="PTHR36179:SF2">
    <property type="entry name" value="LUD DOMAIN-CONTAINING PROTEIN"/>
    <property type="match status" value="1"/>
</dbReference>
<comment type="caution">
    <text evidence="2">The sequence shown here is derived from an EMBL/GenBank/DDBJ whole genome shotgun (WGS) entry which is preliminary data.</text>
</comment>
<proteinExistence type="predicted"/>
<accession>A0A645ITH7</accession>
<dbReference type="InterPro" id="IPR003741">
    <property type="entry name" value="LUD_dom"/>
</dbReference>
<protein>
    <recommendedName>
        <fullName evidence="1">LUD domain-containing protein</fullName>
    </recommendedName>
</protein>
<dbReference type="Pfam" id="PF02589">
    <property type="entry name" value="LUD_dom"/>
    <property type="match status" value="1"/>
</dbReference>
<organism evidence="2">
    <name type="scientific">bioreactor metagenome</name>
    <dbReference type="NCBI Taxonomy" id="1076179"/>
    <lineage>
        <taxon>unclassified sequences</taxon>
        <taxon>metagenomes</taxon>
        <taxon>ecological metagenomes</taxon>
    </lineage>
</organism>
<evidence type="ECO:0000259" key="1">
    <source>
        <dbReference type="Pfam" id="PF02589"/>
    </source>
</evidence>
<evidence type="ECO:0000313" key="2">
    <source>
        <dbReference type="EMBL" id="MPN54725.1"/>
    </source>
</evidence>
<sequence length="157" mass="17211">MTIRDMGLTKAIHEGNYKVIDRDLGKNPEEVFELHRQCFFADFFLTGSNAITEDGQLLNIDKTGNRVAAICFGPKNVIVIAGMNKVVRDEAAAMARIRTTAAPINSLRFNIKTPCRITGSCSDCISSETICASVVRTRMSAPAKRIKVILVGEDLGY</sequence>
<dbReference type="EMBL" id="VSSQ01123246">
    <property type="protein sequence ID" value="MPN54725.1"/>
    <property type="molecule type" value="Genomic_DNA"/>
</dbReference>
<reference evidence="2" key="1">
    <citation type="submission" date="2019-08" db="EMBL/GenBank/DDBJ databases">
        <authorList>
            <person name="Kucharzyk K."/>
            <person name="Murdoch R.W."/>
            <person name="Higgins S."/>
            <person name="Loffler F."/>
        </authorList>
    </citation>
    <scope>NUCLEOTIDE SEQUENCE</scope>
</reference>
<dbReference type="PANTHER" id="PTHR36179">
    <property type="entry name" value="LUD_DOM DOMAIN-CONTAINING PROTEIN"/>
    <property type="match status" value="1"/>
</dbReference>